<dbReference type="Proteomes" id="UP001056120">
    <property type="component" value="Linkage Group LG17"/>
</dbReference>
<reference evidence="2" key="1">
    <citation type="journal article" date="2022" name="Mol. Ecol. Resour.">
        <title>The genomes of chicory, endive, great burdock and yacon provide insights into Asteraceae palaeo-polyploidization history and plant inulin production.</title>
        <authorList>
            <person name="Fan W."/>
            <person name="Wang S."/>
            <person name="Wang H."/>
            <person name="Wang A."/>
            <person name="Jiang F."/>
            <person name="Liu H."/>
            <person name="Zhao H."/>
            <person name="Xu D."/>
            <person name="Zhang Y."/>
        </authorList>
    </citation>
    <scope>NUCLEOTIDE SEQUENCE [LARGE SCALE GENOMIC DNA]</scope>
    <source>
        <strain evidence="2">cv. Yunnan</strain>
    </source>
</reference>
<name>A0ACB9EN69_9ASTR</name>
<dbReference type="EMBL" id="CM042034">
    <property type="protein sequence ID" value="KAI3760508.1"/>
    <property type="molecule type" value="Genomic_DNA"/>
</dbReference>
<gene>
    <name evidence="1" type="ORF">L1987_50903</name>
</gene>
<comment type="caution">
    <text evidence="1">The sequence shown here is derived from an EMBL/GenBank/DDBJ whole genome shotgun (WGS) entry which is preliminary data.</text>
</comment>
<evidence type="ECO:0000313" key="2">
    <source>
        <dbReference type="Proteomes" id="UP001056120"/>
    </source>
</evidence>
<keyword evidence="2" id="KW-1185">Reference proteome</keyword>
<evidence type="ECO:0000313" key="1">
    <source>
        <dbReference type="EMBL" id="KAI3760508.1"/>
    </source>
</evidence>
<protein>
    <submittedName>
        <fullName evidence="1">Uncharacterized protein</fullName>
    </submittedName>
</protein>
<sequence>MKSDVYAFGVVLFELLCGRVALDNSLDEDKCSLVKWAPECIKKGKVHNIIDLKIKSQISEKCLKKFVAIAYRCLNSESQRRPNMTEILAALELCRELQNNSDRVKSAAGTSSIIRMFKWPFMSPEVTSENSGGEIDDLKLPDFKVYTYNQLRAATEWFSENNLLYKGGDKVPSAVYKGKLEDDGRLIVDEAKAVGRFRSKRLANLLGCCIEGDERYLVAEFMPHGSLSKHLFHRESQPLNWAMRLRVALYLAQSLDYCSSKGRFLYHDLTAKRVLFDQECNPRLSSFGLMKDKRDKKNNERDLNFRPPEYNTEGVTTEGALGLIQAENFQMLIDSYLNGHISNDDRTELVRIASHCLQYSPEERPNAKSVVAALTNLQKQTDASSLALFGISNEPIPATNISKLSPLAHACERMDLFAIHAILEKIGYSGDAGLTFDFFDQMANDLIEGNKAFKASYFYEAIGWYTNLIEDGGAMLVSPTIYVRRCLCYLITYQKDKALGDAKQAQCGDGCTITLYKCPKLDPARSPISQFFVPNRTNHTTASSPSG</sequence>
<organism evidence="1 2">
    <name type="scientific">Smallanthus sonchifolius</name>
    <dbReference type="NCBI Taxonomy" id="185202"/>
    <lineage>
        <taxon>Eukaryota</taxon>
        <taxon>Viridiplantae</taxon>
        <taxon>Streptophyta</taxon>
        <taxon>Embryophyta</taxon>
        <taxon>Tracheophyta</taxon>
        <taxon>Spermatophyta</taxon>
        <taxon>Magnoliopsida</taxon>
        <taxon>eudicotyledons</taxon>
        <taxon>Gunneridae</taxon>
        <taxon>Pentapetalae</taxon>
        <taxon>asterids</taxon>
        <taxon>campanulids</taxon>
        <taxon>Asterales</taxon>
        <taxon>Asteraceae</taxon>
        <taxon>Asteroideae</taxon>
        <taxon>Heliantheae alliance</taxon>
        <taxon>Millerieae</taxon>
        <taxon>Smallanthus</taxon>
    </lineage>
</organism>
<reference evidence="1 2" key="2">
    <citation type="journal article" date="2022" name="Mol. Ecol. Resour.">
        <title>The genomes of chicory, endive, great burdock and yacon provide insights into Asteraceae paleo-polyploidization history and plant inulin production.</title>
        <authorList>
            <person name="Fan W."/>
            <person name="Wang S."/>
            <person name="Wang H."/>
            <person name="Wang A."/>
            <person name="Jiang F."/>
            <person name="Liu H."/>
            <person name="Zhao H."/>
            <person name="Xu D."/>
            <person name="Zhang Y."/>
        </authorList>
    </citation>
    <scope>NUCLEOTIDE SEQUENCE [LARGE SCALE GENOMIC DNA]</scope>
    <source>
        <strain evidence="2">cv. Yunnan</strain>
        <tissue evidence="1">Leaves</tissue>
    </source>
</reference>
<proteinExistence type="predicted"/>
<accession>A0ACB9EN69</accession>